<dbReference type="Proteomes" id="UP000712600">
    <property type="component" value="Unassembled WGS sequence"/>
</dbReference>
<protein>
    <recommendedName>
        <fullName evidence="3">Aspartic peptidase DDI1-type domain-containing protein</fullName>
    </recommendedName>
</protein>
<organism evidence="1 2">
    <name type="scientific">Brassica cretica</name>
    <name type="common">Mustard</name>
    <dbReference type="NCBI Taxonomy" id="69181"/>
    <lineage>
        <taxon>Eukaryota</taxon>
        <taxon>Viridiplantae</taxon>
        <taxon>Streptophyta</taxon>
        <taxon>Embryophyta</taxon>
        <taxon>Tracheophyta</taxon>
        <taxon>Spermatophyta</taxon>
        <taxon>Magnoliopsida</taxon>
        <taxon>eudicotyledons</taxon>
        <taxon>Gunneridae</taxon>
        <taxon>Pentapetalae</taxon>
        <taxon>rosids</taxon>
        <taxon>malvids</taxon>
        <taxon>Brassicales</taxon>
        <taxon>Brassicaceae</taxon>
        <taxon>Brassiceae</taxon>
        <taxon>Brassica</taxon>
    </lineage>
</organism>
<comment type="caution">
    <text evidence="1">The sequence shown here is derived from an EMBL/GenBank/DDBJ whole genome shotgun (WGS) entry which is preliminary data.</text>
</comment>
<dbReference type="PANTHER" id="PTHR33067:SF31">
    <property type="entry name" value="RNA-DIRECTED DNA POLYMERASE"/>
    <property type="match status" value="1"/>
</dbReference>
<dbReference type="PANTHER" id="PTHR33067">
    <property type="entry name" value="RNA-DIRECTED DNA POLYMERASE-RELATED"/>
    <property type="match status" value="1"/>
</dbReference>
<evidence type="ECO:0000313" key="1">
    <source>
        <dbReference type="EMBL" id="KAF3600477.1"/>
    </source>
</evidence>
<dbReference type="EMBL" id="QGKX02000004">
    <property type="protein sequence ID" value="KAF3600477.1"/>
    <property type="molecule type" value="Genomic_DNA"/>
</dbReference>
<dbReference type="AlphaFoldDB" id="A0A8S9SIJ0"/>
<evidence type="ECO:0008006" key="3">
    <source>
        <dbReference type="Google" id="ProtNLM"/>
    </source>
</evidence>
<sequence>MIQIRFKHKLLGKELVLANQSTLVINNRSTLFLNNRSTPTIPRRSTTVQYRKPLDPYGYAKAIDGRTLHVSREDIADILPTTNGADNLFMHQRSNPEQKTTKEFYDTAGGIENSFKQRSRHTTHPSINIDVPTVTRHLVFGRRAYDLYDHLGLQVEPSQELFTFVDCSQKNSGGIVRDLEVQIGNALVPVDFHVLDIKLNWNSSLLLGRAFLSTVGAVCNLQTNQLCLTLIDLNAHYNPIPVKKPQTIPRRINDPGIIAACHCGAEYESDYSESIDTHPVTSIDTSYPKLTDADKEKSVNTYPDDWENDYYNPTIDPYTRRNMHTDEYDEDYEEERATEYRAILDEEDKPLHHSSWERNALSIDITSWPSIDTKPQQRCRKRASTDTAYYKSVDNDFNCVRDGDYSIGSWADDHHHESFAV</sequence>
<dbReference type="InterPro" id="IPR021109">
    <property type="entry name" value="Peptidase_aspartic_dom_sf"/>
</dbReference>
<proteinExistence type="predicted"/>
<name>A0A8S9SIJ0_BRACR</name>
<gene>
    <name evidence="1" type="ORF">F2Q69_00035493</name>
</gene>
<accession>A0A8S9SIJ0</accession>
<evidence type="ECO:0000313" key="2">
    <source>
        <dbReference type="Proteomes" id="UP000712600"/>
    </source>
</evidence>
<reference evidence="1" key="1">
    <citation type="submission" date="2019-12" db="EMBL/GenBank/DDBJ databases">
        <title>Genome sequencing and annotation of Brassica cretica.</title>
        <authorList>
            <person name="Studholme D.J."/>
            <person name="Sarris P."/>
        </authorList>
    </citation>
    <scope>NUCLEOTIDE SEQUENCE</scope>
    <source>
        <strain evidence="1">PFS-109/04</strain>
        <tissue evidence="1">Leaf</tissue>
    </source>
</reference>
<dbReference type="Gene3D" id="2.40.70.10">
    <property type="entry name" value="Acid Proteases"/>
    <property type="match status" value="1"/>
</dbReference>